<keyword evidence="1" id="KW-0732">Signal</keyword>
<dbReference type="SUPFAM" id="SSF51658">
    <property type="entry name" value="Xylose isomerase-like"/>
    <property type="match status" value="1"/>
</dbReference>
<dbReference type="Pfam" id="PF01261">
    <property type="entry name" value="AP_endonuc_2"/>
    <property type="match status" value="1"/>
</dbReference>
<accession>A0A1G6VEZ7</accession>
<sequence>MKIKHLSLRGAFHAALFAAVACGSPALAQKGKPLFPDQPGMVSYTFRNSLSKNTAATLDTIKALKITDMEFSSLFGKTAAELRKLLDERGIKCSSFGVGYDDALNKTQEVGNNAKALGANFVRVAWVPHKGPFTLEMAEKTVADFNKIGKQLKDEFGLTFCYHNHGYEFEKHGDGTLMDYIIQKTDPKYVSFELDMLWTFFPGQDPAALISKYPDRFKLMHMKDLKKGITGNMSGGTPVENDVALGTGQIDIPAVLKAARKAGLKHYYIEDESPSYATQVPQSIAYLKSLKY</sequence>
<dbReference type="STRING" id="659014.SAMN04487996_101221"/>
<dbReference type="PANTHER" id="PTHR12110">
    <property type="entry name" value="HYDROXYPYRUVATE ISOMERASE"/>
    <property type="match status" value="1"/>
</dbReference>
<dbReference type="Gene3D" id="3.20.20.150">
    <property type="entry name" value="Divalent-metal-dependent TIM barrel enzymes"/>
    <property type="match status" value="1"/>
</dbReference>
<keyword evidence="4" id="KW-1185">Reference proteome</keyword>
<evidence type="ECO:0000313" key="3">
    <source>
        <dbReference type="EMBL" id="SDD51933.1"/>
    </source>
</evidence>
<feature type="chain" id="PRO_5011568675" evidence="1">
    <location>
        <begin position="29"/>
        <end position="292"/>
    </location>
</feature>
<dbReference type="GO" id="GO:0016853">
    <property type="term" value="F:isomerase activity"/>
    <property type="evidence" value="ECO:0007669"/>
    <property type="project" value="UniProtKB-KW"/>
</dbReference>
<dbReference type="AlphaFoldDB" id="A0A1G6VEZ7"/>
<dbReference type="OrthoDB" id="9798407at2"/>
<feature type="domain" description="Xylose isomerase-like TIM barrel" evidence="2">
    <location>
        <begin position="73"/>
        <end position="289"/>
    </location>
</feature>
<proteinExistence type="predicted"/>
<dbReference type="Proteomes" id="UP000198748">
    <property type="component" value="Unassembled WGS sequence"/>
</dbReference>
<dbReference type="RefSeq" id="WP_090145857.1">
    <property type="nucleotide sequence ID" value="NZ_FNAN01000001.1"/>
</dbReference>
<dbReference type="InterPro" id="IPR013022">
    <property type="entry name" value="Xyl_isomerase-like_TIM-brl"/>
</dbReference>
<feature type="signal peptide" evidence="1">
    <location>
        <begin position="1"/>
        <end position="28"/>
    </location>
</feature>
<evidence type="ECO:0000259" key="2">
    <source>
        <dbReference type="Pfam" id="PF01261"/>
    </source>
</evidence>
<evidence type="ECO:0000256" key="1">
    <source>
        <dbReference type="SAM" id="SignalP"/>
    </source>
</evidence>
<name>A0A1G6VEZ7_9BACT</name>
<dbReference type="PROSITE" id="PS51257">
    <property type="entry name" value="PROKAR_LIPOPROTEIN"/>
    <property type="match status" value="1"/>
</dbReference>
<organism evidence="3 4">
    <name type="scientific">Dyadobacter soli</name>
    <dbReference type="NCBI Taxonomy" id="659014"/>
    <lineage>
        <taxon>Bacteria</taxon>
        <taxon>Pseudomonadati</taxon>
        <taxon>Bacteroidota</taxon>
        <taxon>Cytophagia</taxon>
        <taxon>Cytophagales</taxon>
        <taxon>Spirosomataceae</taxon>
        <taxon>Dyadobacter</taxon>
    </lineage>
</organism>
<dbReference type="InterPro" id="IPR036237">
    <property type="entry name" value="Xyl_isomerase-like_sf"/>
</dbReference>
<keyword evidence="3" id="KW-0413">Isomerase</keyword>
<reference evidence="4" key="1">
    <citation type="submission" date="2016-10" db="EMBL/GenBank/DDBJ databases">
        <authorList>
            <person name="Varghese N."/>
            <person name="Submissions S."/>
        </authorList>
    </citation>
    <scope>NUCLEOTIDE SEQUENCE [LARGE SCALE GENOMIC DNA]</scope>
    <source>
        <strain evidence="4">DSM 25329</strain>
    </source>
</reference>
<dbReference type="PANTHER" id="PTHR12110:SF41">
    <property type="entry name" value="INOSOSE DEHYDRATASE"/>
    <property type="match status" value="1"/>
</dbReference>
<dbReference type="EMBL" id="FNAN01000001">
    <property type="protein sequence ID" value="SDD51933.1"/>
    <property type="molecule type" value="Genomic_DNA"/>
</dbReference>
<protein>
    <submittedName>
        <fullName evidence="3">Sugar phosphate isomerase/epimerase</fullName>
    </submittedName>
</protein>
<gene>
    <name evidence="3" type="ORF">SAMN04487996_101221</name>
</gene>
<dbReference type="InterPro" id="IPR050312">
    <property type="entry name" value="IolE/XylAMocC-like"/>
</dbReference>
<evidence type="ECO:0000313" key="4">
    <source>
        <dbReference type="Proteomes" id="UP000198748"/>
    </source>
</evidence>